<dbReference type="KEGG" id="pif:PITG_00840"/>
<dbReference type="eggNOG" id="ENOG502SRE1">
    <property type="taxonomic scope" value="Eukaryota"/>
</dbReference>
<dbReference type="EMBL" id="DS028118">
    <property type="protein sequence ID" value="EEY58202.1"/>
    <property type="molecule type" value="Genomic_DNA"/>
</dbReference>
<dbReference type="Proteomes" id="UP000006643">
    <property type="component" value="Unassembled WGS sequence"/>
</dbReference>
<dbReference type="OrthoDB" id="10667461at2759"/>
<dbReference type="AlphaFoldDB" id="D0MRT3"/>
<dbReference type="GeneID" id="9472700"/>
<accession>D0MRT3</accession>
<protein>
    <submittedName>
        <fullName evidence="1">Uncharacterized protein</fullName>
    </submittedName>
</protein>
<dbReference type="RefSeq" id="XP_002909388.1">
    <property type="nucleotide sequence ID" value="XM_002909342.1"/>
</dbReference>
<proteinExistence type="predicted"/>
<organism evidence="1 2">
    <name type="scientific">Phytophthora infestans (strain T30-4)</name>
    <name type="common">Potato late blight agent</name>
    <dbReference type="NCBI Taxonomy" id="403677"/>
    <lineage>
        <taxon>Eukaryota</taxon>
        <taxon>Sar</taxon>
        <taxon>Stramenopiles</taxon>
        <taxon>Oomycota</taxon>
        <taxon>Peronosporomycetes</taxon>
        <taxon>Peronosporales</taxon>
        <taxon>Peronosporaceae</taxon>
        <taxon>Phytophthora</taxon>
    </lineage>
</organism>
<evidence type="ECO:0000313" key="1">
    <source>
        <dbReference type="EMBL" id="EEY58202.1"/>
    </source>
</evidence>
<dbReference type="InParanoid" id="D0MRT3"/>
<keyword evidence="2" id="KW-1185">Reference proteome</keyword>
<name>D0MRT3_PHYIT</name>
<gene>
    <name evidence="1" type="ORF">PITG_00840</name>
</gene>
<dbReference type="VEuPathDB" id="FungiDB:PITG_00840"/>
<sequence length="148" mass="15364">MLELSVAPLKIGRMYSVSVVTVFSSTMVVRTQVPCCQSERLIFPHLWSLMPCATAMPNPDTEPVIATAEVTLAAAVAPATSALVDTPNTDTTPFAARAEATGAAAPAVPMTVARVPTTVTAMPAIWSAASSGPILQVHGSSVLLTMER</sequence>
<reference evidence="2" key="1">
    <citation type="journal article" date="2009" name="Nature">
        <title>Genome sequence and analysis of the Irish potato famine pathogen Phytophthora infestans.</title>
        <authorList>
            <consortium name="The Broad Institute Genome Sequencing Platform"/>
            <person name="Haas B.J."/>
            <person name="Kamoun S."/>
            <person name="Zody M.C."/>
            <person name="Jiang R.H."/>
            <person name="Handsaker R.E."/>
            <person name="Cano L.M."/>
            <person name="Grabherr M."/>
            <person name="Kodira C.D."/>
            <person name="Raffaele S."/>
            <person name="Torto-Alalibo T."/>
            <person name="Bozkurt T.O."/>
            <person name="Ah-Fong A.M."/>
            <person name="Alvarado L."/>
            <person name="Anderson V.L."/>
            <person name="Armstrong M.R."/>
            <person name="Avrova A."/>
            <person name="Baxter L."/>
            <person name="Beynon J."/>
            <person name="Boevink P.C."/>
            <person name="Bollmann S.R."/>
            <person name="Bos J.I."/>
            <person name="Bulone V."/>
            <person name="Cai G."/>
            <person name="Cakir C."/>
            <person name="Carrington J.C."/>
            <person name="Chawner M."/>
            <person name="Conti L."/>
            <person name="Costanzo S."/>
            <person name="Ewan R."/>
            <person name="Fahlgren N."/>
            <person name="Fischbach M.A."/>
            <person name="Fugelstad J."/>
            <person name="Gilroy E.M."/>
            <person name="Gnerre S."/>
            <person name="Green P.J."/>
            <person name="Grenville-Briggs L.J."/>
            <person name="Griffith J."/>
            <person name="Grunwald N.J."/>
            <person name="Horn K."/>
            <person name="Horner N.R."/>
            <person name="Hu C.H."/>
            <person name="Huitema E."/>
            <person name="Jeong D.H."/>
            <person name="Jones A.M."/>
            <person name="Jones J.D."/>
            <person name="Jones R.W."/>
            <person name="Karlsson E.K."/>
            <person name="Kunjeti S.G."/>
            <person name="Lamour K."/>
            <person name="Liu Z."/>
            <person name="Ma L."/>
            <person name="Maclean D."/>
            <person name="Chibucos M.C."/>
            <person name="McDonald H."/>
            <person name="McWalters J."/>
            <person name="Meijer H.J."/>
            <person name="Morgan W."/>
            <person name="Morris P.F."/>
            <person name="Munro C.A."/>
            <person name="O'Neill K."/>
            <person name="Ospina-Giraldo M."/>
            <person name="Pinzon A."/>
            <person name="Pritchard L."/>
            <person name="Ramsahoye B."/>
            <person name="Ren Q."/>
            <person name="Restrepo S."/>
            <person name="Roy S."/>
            <person name="Sadanandom A."/>
            <person name="Savidor A."/>
            <person name="Schornack S."/>
            <person name="Schwartz D.C."/>
            <person name="Schumann U.D."/>
            <person name="Schwessinger B."/>
            <person name="Seyer L."/>
            <person name="Sharpe T."/>
            <person name="Silvar C."/>
            <person name="Song J."/>
            <person name="Studholme D.J."/>
            <person name="Sykes S."/>
            <person name="Thines M."/>
            <person name="van de Vondervoort P.J."/>
            <person name="Phuntumart V."/>
            <person name="Wawra S."/>
            <person name="Weide R."/>
            <person name="Win J."/>
            <person name="Young C."/>
            <person name="Zhou S."/>
            <person name="Fry W."/>
            <person name="Meyers B.C."/>
            <person name="van West P."/>
            <person name="Ristaino J."/>
            <person name="Govers F."/>
            <person name="Birch P.R."/>
            <person name="Whisson S.C."/>
            <person name="Judelson H.S."/>
            <person name="Nusbaum C."/>
        </authorList>
    </citation>
    <scope>NUCLEOTIDE SEQUENCE [LARGE SCALE GENOMIC DNA]</scope>
    <source>
        <strain evidence="2">T30-4</strain>
    </source>
</reference>
<evidence type="ECO:0000313" key="2">
    <source>
        <dbReference type="Proteomes" id="UP000006643"/>
    </source>
</evidence>
<dbReference type="HOGENOM" id="CLU_117028_0_0_1"/>